<keyword evidence="4" id="KW-0175">Coiled coil</keyword>
<comment type="caution">
    <text evidence="5">The sequence shown here is derived from an EMBL/GenBank/DDBJ whole genome shotgun (WGS) entry which is preliminary data.</text>
</comment>
<dbReference type="PROSITE" id="PS50297">
    <property type="entry name" value="ANK_REP_REGION"/>
    <property type="match status" value="1"/>
</dbReference>
<proteinExistence type="predicted"/>
<dbReference type="Proteomes" id="UP000243217">
    <property type="component" value="Unassembled WGS sequence"/>
</dbReference>
<dbReference type="Gene3D" id="1.25.40.20">
    <property type="entry name" value="Ankyrin repeat-containing domain"/>
    <property type="match status" value="3"/>
</dbReference>
<keyword evidence="2 3" id="KW-0040">ANK repeat</keyword>
<evidence type="ECO:0000256" key="4">
    <source>
        <dbReference type="SAM" id="Coils"/>
    </source>
</evidence>
<evidence type="ECO:0000313" key="5">
    <source>
        <dbReference type="EMBL" id="OQS01869.1"/>
    </source>
</evidence>
<evidence type="ECO:0000256" key="1">
    <source>
        <dbReference type="ARBA" id="ARBA00022737"/>
    </source>
</evidence>
<dbReference type="SMART" id="SM00248">
    <property type="entry name" value="ANK"/>
    <property type="match status" value="11"/>
</dbReference>
<dbReference type="SUPFAM" id="SSF48452">
    <property type="entry name" value="TPR-like"/>
    <property type="match status" value="1"/>
</dbReference>
<dbReference type="GO" id="GO:0005737">
    <property type="term" value="C:cytoplasm"/>
    <property type="evidence" value="ECO:0007669"/>
    <property type="project" value="TreeGrafter"/>
</dbReference>
<evidence type="ECO:0000313" key="6">
    <source>
        <dbReference type="Proteomes" id="UP000243217"/>
    </source>
</evidence>
<protein>
    <submittedName>
        <fullName evidence="5">Ankyrin repeat domain-containing protein 50</fullName>
    </submittedName>
</protein>
<dbReference type="Pfam" id="PF12796">
    <property type="entry name" value="Ank_2"/>
    <property type="match status" value="2"/>
</dbReference>
<keyword evidence="6" id="KW-1185">Reference proteome</keyword>
<evidence type="ECO:0000256" key="3">
    <source>
        <dbReference type="PROSITE-ProRule" id="PRU00023"/>
    </source>
</evidence>
<dbReference type="PROSITE" id="PS50088">
    <property type="entry name" value="ANK_REPEAT"/>
    <property type="match status" value="1"/>
</dbReference>
<feature type="repeat" description="ANK" evidence="3">
    <location>
        <begin position="1247"/>
        <end position="1280"/>
    </location>
</feature>
<dbReference type="InterPro" id="IPR036770">
    <property type="entry name" value="Ankyrin_rpt-contain_sf"/>
</dbReference>
<dbReference type="OrthoDB" id="64915at2759"/>
<organism evidence="5 6">
    <name type="scientific">Thraustotheca clavata</name>
    <dbReference type="NCBI Taxonomy" id="74557"/>
    <lineage>
        <taxon>Eukaryota</taxon>
        <taxon>Sar</taxon>
        <taxon>Stramenopiles</taxon>
        <taxon>Oomycota</taxon>
        <taxon>Saprolegniomycetes</taxon>
        <taxon>Saprolegniales</taxon>
        <taxon>Achlyaceae</taxon>
        <taxon>Thraustotheca</taxon>
    </lineage>
</organism>
<feature type="coiled-coil region" evidence="4">
    <location>
        <begin position="943"/>
        <end position="1012"/>
    </location>
</feature>
<dbReference type="InterPro" id="IPR002110">
    <property type="entry name" value="Ankyrin_rpt"/>
</dbReference>
<dbReference type="InterPro" id="IPR011990">
    <property type="entry name" value="TPR-like_helical_dom_sf"/>
</dbReference>
<evidence type="ECO:0000256" key="2">
    <source>
        <dbReference type="ARBA" id="ARBA00023043"/>
    </source>
</evidence>
<sequence length="1512" mass="169110">MWGVEVLAREVLTRLCVLQPNAHGCLLLHTTQNRTDVYLSSIDQLHDLIQSGISIVLVVLYTPSWDLHRLLQLLMTHEIIYVLIDATSHMPINFPSSLEPLTALHLRQTHTFVYSSFAIDSTLHQWLLRPLEDPVHVYGSIVAQDIIKYGQALASIPLQLALVVLRLLHYSPSIFLQYLDLFAKKIPNLNTPRLRFNVHTELMRVYQWPQVPDAIANFLNDPTIFTINDKNYSQTPLLFADAPASIEGFTTVSTSPVWNAQKSFYKQHGMSAWSSNIVPYGVSSSMFIAEAYARVVLQFFIDCHATNNLPMSPINCYVLEGGSGCCKFGLAFARHLLGLIAQLDLHEVIRPCIVLTDLSLDVLVSRRNHADFQSLMTAFPGQLDFAVLDVEEVIATKAPLQLLVAQTSLDLSSSTPLFLIGNYFFDSLPADIFLVEPSGLSPVLTDEHGDGFAPSPMPVQDITKHYESQVLNATLSSVQKSLRVSLLLFPVQALRFLSVILPQNAPFGLLLGDAVVHTTDTFHHVPELSPHADCFCLPVDLSLLDIFLNQAFSNVKFQSTLQIFADTFQVCFATRYPNPSESLSSHVVFEAELQSFGANDCDLIMGTIQSTPQAFSTLEPQLALLALSKWDFDCFLVFMWPMARQLHREPSLQASVHEVGIKCFDNHYLLNDTKSFNLHLNMARWLYAIGAYEDAGSILKDLVSSHDIRVLYLLGLICCHLNLLDKALTLFKACLNVKPLAKLMRAFRSPLLNELVQSNEAAAWTPEEAMELLVHLFPSSPLIADLVENVSSFVFRQENEVSVAYKQLYHGMQQYVDDQSDALDQTLAQLSEKQTQNEELDAEIAYLEAQKRAHQASFNEKACKKEIAMYKRRRDLRARQSASVMKEIDETQDTLMHHERLAKDESKRMRHEDLTYRINLRKLKDQEGMLGRFPQENDSKQMIRTAEYCAIELKQQIESLQQNIANCTPQIHALTTEIFAVRASRAELEKKLANVSELIEEIQNRVLDYKQVHTPRPNWDQVIAQVDATFKSHSRKCPNQKITCENLLKLHSSSDRVMYLAHAVQVIGLADDAGILLTTYFICNIACIMTIARLQRFRAVFRPLHRSIPLTSSTLNPARFFSSNDEKKASPDDLLLKLLKPATEKSNATLLDACANGYEDIVASLVHKPGIDINGRGEDSTTPLMRACINGDKRIIQMLLKHPDIDVNMATKEGITALMMATKCGQYDAISLLLQHATLDVNQKNELGSTALHLACHEGDLPITELLLVHPKIDINAKDNDGYSVLLYACLQEHANVLELLLKHPQIDVNLEMTEGVTPLVLAAARGQYFVVDRLLEHPNIDMKSPVAAEIALTKGFNDIVELFIDNSNWDVTMPLDESGHSLLHIAVHQGVASIVLKLLGYSDTQVNLPAYDGTTPLMVACFAESEAMTKLLLQDPRVDVNSQRDDGATPLIAAVNMENINLVQMLLEHPSIDVNLEMQPGVSALTVASSRSLVEIVQLILAHKGTKVSSQ</sequence>
<dbReference type="PANTHER" id="PTHR24198">
    <property type="entry name" value="ANKYRIN REPEAT AND PROTEIN KINASE DOMAIN-CONTAINING PROTEIN"/>
    <property type="match status" value="1"/>
</dbReference>
<feature type="coiled-coil region" evidence="4">
    <location>
        <begin position="823"/>
        <end position="857"/>
    </location>
</feature>
<dbReference type="PANTHER" id="PTHR24198:SF165">
    <property type="entry name" value="ANKYRIN REPEAT-CONTAINING PROTEIN-RELATED"/>
    <property type="match status" value="1"/>
</dbReference>
<dbReference type="SUPFAM" id="SSF48403">
    <property type="entry name" value="Ankyrin repeat"/>
    <property type="match status" value="1"/>
</dbReference>
<dbReference type="STRING" id="74557.A0A1V9ZV73"/>
<keyword evidence="1" id="KW-0677">Repeat</keyword>
<gene>
    <name evidence="5" type="ORF">THRCLA_05686</name>
</gene>
<dbReference type="EMBL" id="JNBS01001374">
    <property type="protein sequence ID" value="OQS01869.1"/>
    <property type="molecule type" value="Genomic_DNA"/>
</dbReference>
<dbReference type="Pfam" id="PF00023">
    <property type="entry name" value="Ank"/>
    <property type="match status" value="1"/>
</dbReference>
<name>A0A1V9ZV73_9STRA</name>
<accession>A0A1V9ZV73</accession>
<reference evidence="5 6" key="1">
    <citation type="journal article" date="2014" name="Genome Biol. Evol.">
        <title>The secreted proteins of Achlya hypogyna and Thraustotheca clavata identify the ancestral oomycete secretome and reveal gene acquisitions by horizontal gene transfer.</title>
        <authorList>
            <person name="Misner I."/>
            <person name="Blouin N."/>
            <person name="Leonard G."/>
            <person name="Richards T.A."/>
            <person name="Lane C.E."/>
        </authorList>
    </citation>
    <scope>NUCLEOTIDE SEQUENCE [LARGE SCALE GENOMIC DNA]</scope>
    <source>
        <strain evidence="5 6">ATCC 34112</strain>
    </source>
</reference>